<dbReference type="AlphaFoldDB" id="A0A6J6ZUM6"/>
<dbReference type="EMBL" id="CAFABF010000014">
    <property type="protein sequence ID" value="CAB4824145.1"/>
    <property type="molecule type" value="Genomic_DNA"/>
</dbReference>
<accession>A0A6J6ZUM6</accession>
<name>A0A6J6ZUM6_9ZZZZ</name>
<organism evidence="2">
    <name type="scientific">freshwater metagenome</name>
    <dbReference type="NCBI Taxonomy" id="449393"/>
    <lineage>
        <taxon>unclassified sequences</taxon>
        <taxon>metagenomes</taxon>
        <taxon>ecological metagenomes</taxon>
    </lineage>
</organism>
<proteinExistence type="predicted"/>
<dbReference type="EMBL" id="CAEZXG010000010">
    <property type="protein sequence ID" value="CAB4675157.1"/>
    <property type="molecule type" value="Genomic_DNA"/>
</dbReference>
<protein>
    <submittedName>
        <fullName evidence="2">Unannotated protein</fullName>
    </submittedName>
</protein>
<evidence type="ECO:0000313" key="2">
    <source>
        <dbReference type="EMBL" id="CAB4824145.1"/>
    </source>
</evidence>
<evidence type="ECO:0000313" key="1">
    <source>
        <dbReference type="EMBL" id="CAB4675157.1"/>
    </source>
</evidence>
<gene>
    <name evidence="1" type="ORF">UFOPK2359_00285</name>
    <name evidence="2" type="ORF">UFOPK3167_00485</name>
</gene>
<sequence>MIPTATPHIVAWLDGDEDGRRHWHTACWAKKNNRRPNTERTRNAPRY</sequence>
<reference evidence="2" key="1">
    <citation type="submission" date="2020-05" db="EMBL/GenBank/DDBJ databases">
        <authorList>
            <person name="Chiriac C."/>
            <person name="Salcher M."/>
            <person name="Ghai R."/>
            <person name="Kavagutti S V."/>
        </authorList>
    </citation>
    <scope>NUCLEOTIDE SEQUENCE</scope>
</reference>